<sequence>MFFRKKRGPSIEVTTLSPTAQIRKVIYDTGCKNPEQVAILMGLTNLSSDVAEMETYASELRINRLLPIFPVVESHAMVSAQVSAMSYFQSALEDGEEMPEEELVIALTQMFKFVSFSAAVSCLAALFDLGLIQEGYDNV</sequence>
<proteinExistence type="predicted"/>
<keyword evidence="1" id="KW-0812">Transmembrane</keyword>
<name>A0A6J5N4W3_9CAUD</name>
<accession>A0A6J5N4W3</accession>
<gene>
    <name evidence="2" type="ORF">UFOVP621_2</name>
</gene>
<feature type="transmembrane region" description="Helical" evidence="1">
    <location>
        <begin position="113"/>
        <end position="132"/>
    </location>
</feature>
<reference evidence="2" key="1">
    <citation type="submission" date="2020-04" db="EMBL/GenBank/DDBJ databases">
        <authorList>
            <person name="Chiriac C."/>
            <person name="Salcher M."/>
            <person name="Ghai R."/>
            <person name="Kavagutti S V."/>
        </authorList>
    </citation>
    <scope>NUCLEOTIDE SEQUENCE</scope>
</reference>
<keyword evidence="1" id="KW-0472">Membrane</keyword>
<keyword evidence="1" id="KW-1133">Transmembrane helix</keyword>
<organism evidence="2">
    <name type="scientific">uncultured Caudovirales phage</name>
    <dbReference type="NCBI Taxonomy" id="2100421"/>
    <lineage>
        <taxon>Viruses</taxon>
        <taxon>Duplodnaviria</taxon>
        <taxon>Heunggongvirae</taxon>
        <taxon>Uroviricota</taxon>
        <taxon>Caudoviricetes</taxon>
        <taxon>Peduoviridae</taxon>
        <taxon>Maltschvirus</taxon>
        <taxon>Maltschvirus maltsch</taxon>
    </lineage>
</organism>
<evidence type="ECO:0000313" key="2">
    <source>
        <dbReference type="EMBL" id="CAB4152300.1"/>
    </source>
</evidence>
<dbReference type="EMBL" id="LR796586">
    <property type="protein sequence ID" value="CAB4152300.1"/>
    <property type="molecule type" value="Genomic_DNA"/>
</dbReference>
<evidence type="ECO:0000256" key="1">
    <source>
        <dbReference type="SAM" id="Phobius"/>
    </source>
</evidence>
<protein>
    <submittedName>
        <fullName evidence="2">Uncharacterized protein</fullName>
    </submittedName>
</protein>